<dbReference type="EMBL" id="JAGEPF010000043">
    <property type="protein sequence ID" value="MBO2465221.1"/>
    <property type="molecule type" value="Genomic_DNA"/>
</dbReference>
<gene>
    <name evidence="2" type="ORF">J4709_47435</name>
</gene>
<dbReference type="RefSeq" id="WP_208252070.1">
    <property type="nucleotide sequence ID" value="NZ_JAGEPF010000043.1"/>
</dbReference>
<feature type="domain" description="Aminoglycoside phosphotransferase" evidence="1">
    <location>
        <begin position="49"/>
        <end position="215"/>
    </location>
</feature>
<sequence>MAVRPETVQALAEQIGAAVSTREKVRVWSMSGVERLHLDDGRTVILKYAVERFGAEPAILRHAASHNVPVPAVLASTVQPDGSAAFLLEDLGEQIRDATLHDAAQAAVAVHRCPPMDGIPVLDQAALEALPTKALRTLEQLQAAGRWQEADTNGIRKALQRLEGLASHRATGAELPPFGLCHSEFHPTSLHVTDRGPYLLDLARAFTGPGLLDMVSWQGTGDPMNLGKVTQLLNAYMDAGGPEEALADRGGLPAHRWAGGWFKLWVTEWFLEATLKYAATTEHDDSNQLGTLRDLKEALECLADT</sequence>
<name>A0ABS3S8A1_9ACTN</name>
<evidence type="ECO:0000259" key="1">
    <source>
        <dbReference type="Pfam" id="PF01636"/>
    </source>
</evidence>
<keyword evidence="3" id="KW-1185">Reference proteome</keyword>
<dbReference type="InterPro" id="IPR011009">
    <property type="entry name" value="Kinase-like_dom_sf"/>
</dbReference>
<dbReference type="InterPro" id="IPR002575">
    <property type="entry name" value="Aminoglycoside_PTrfase"/>
</dbReference>
<dbReference type="Pfam" id="PF01636">
    <property type="entry name" value="APH"/>
    <property type="match status" value="1"/>
</dbReference>
<accession>A0ABS3S8A1</accession>
<dbReference type="SUPFAM" id="SSF56112">
    <property type="entry name" value="Protein kinase-like (PK-like)"/>
    <property type="match status" value="1"/>
</dbReference>
<dbReference type="Proteomes" id="UP000680206">
    <property type="component" value="Unassembled WGS sequence"/>
</dbReference>
<dbReference type="Gene3D" id="3.30.200.20">
    <property type="entry name" value="Phosphorylase Kinase, domain 1"/>
    <property type="match status" value="1"/>
</dbReference>
<organism evidence="2 3">
    <name type="scientific">Actinomadura violacea</name>
    <dbReference type="NCBI Taxonomy" id="2819934"/>
    <lineage>
        <taxon>Bacteria</taxon>
        <taxon>Bacillati</taxon>
        <taxon>Actinomycetota</taxon>
        <taxon>Actinomycetes</taxon>
        <taxon>Streptosporangiales</taxon>
        <taxon>Thermomonosporaceae</taxon>
        <taxon>Actinomadura</taxon>
    </lineage>
</organism>
<reference evidence="2 3" key="1">
    <citation type="submission" date="2021-03" db="EMBL/GenBank/DDBJ databases">
        <title>Actinomadura violae sp. nov., isolated from lichen in Thailand.</title>
        <authorList>
            <person name="Kanchanasin P."/>
            <person name="Saeng-In P."/>
            <person name="Phongsopitanun W."/>
            <person name="Yuki M."/>
            <person name="Kudo T."/>
            <person name="Ohkuma M."/>
            <person name="Tanasupawat S."/>
        </authorList>
    </citation>
    <scope>NUCLEOTIDE SEQUENCE [LARGE SCALE GENOMIC DNA]</scope>
    <source>
        <strain evidence="2 3">LCR2-06</strain>
    </source>
</reference>
<evidence type="ECO:0000313" key="3">
    <source>
        <dbReference type="Proteomes" id="UP000680206"/>
    </source>
</evidence>
<comment type="caution">
    <text evidence="2">The sequence shown here is derived from an EMBL/GenBank/DDBJ whole genome shotgun (WGS) entry which is preliminary data.</text>
</comment>
<evidence type="ECO:0000313" key="2">
    <source>
        <dbReference type="EMBL" id="MBO2465221.1"/>
    </source>
</evidence>
<proteinExistence type="predicted"/>
<protein>
    <submittedName>
        <fullName evidence="2">Phosphotransferase</fullName>
    </submittedName>
</protein>